<proteinExistence type="predicted"/>
<dbReference type="EMBL" id="AMQN01031095">
    <property type="status" value="NOT_ANNOTATED_CDS"/>
    <property type="molecule type" value="Genomic_DNA"/>
</dbReference>
<dbReference type="EMBL" id="AMQN01031096">
    <property type="status" value="NOT_ANNOTATED_CDS"/>
    <property type="molecule type" value="Genomic_DNA"/>
</dbReference>
<dbReference type="EnsemblMetazoa" id="CapteT196521">
    <property type="protein sequence ID" value="CapteP196521"/>
    <property type="gene ID" value="CapteG196521"/>
</dbReference>
<dbReference type="Proteomes" id="UP000014760">
    <property type="component" value="Unassembled WGS sequence"/>
</dbReference>
<organism evidence="2">
    <name type="scientific">Capitella teleta</name>
    <name type="common">Polychaete worm</name>
    <dbReference type="NCBI Taxonomy" id="283909"/>
    <lineage>
        <taxon>Eukaryota</taxon>
        <taxon>Metazoa</taxon>
        <taxon>Spiralia</taxon>
        <taxon>Lophotrochozoa</taxon>
        <taxon>Annelida</taxon>
        <taxon>Polychaeta</taxon>
        <taxon>Sedentaria</taxon>
        <taxon>Scolecida</taxon>
        <taxon>Capitellidae</taxon>
        <taxon>Capitella</taxon>
    </lineage>
</organism>
<feature type="domain" description="Endonuclease/exonuclease/phosphatase" evidence="1">
    <location>
        <begin position="30"/>
        <end position="239"/>
    </location>
</feature>
<reference evidence="3" key="3">
    <citation type="submission" date="2015-06" db="UniProtKB">
        <authorList>
            <consortium name="EnsemblMetazoa"/>
        </authorList>
    </citation>
    <scope>IDENTIFICATION</scope>
</reference>
<dbReference type="OMA" id="CKHEIND"/>
<dbReference type="OrthoDB" id="6158007at2759"/>
<dbReference type="HOGENOM" id="CLU_569350_0_0_1"/>
<evidence type="ECO:0000313" key="3">
    <source>
        <dbReference type="EnsemblMetazoa" id="CapteP196521"/>
    </source>
</evidence>
<evidence type="ECO:0000313" key="4">
    <source>
        <dbReference type="Proteomes" id="UP000014760"/>
    </source>
</evidence>
<dbReference type="InterPro" id="IPR036691">
    <property type="entry name" value="Endo/exonu/phosph_ase_sf"/>
</dbReference>
<dbReference type="Pfam" id="PF03372">
    <property type="entry name" value="Exo_endo_phos"/>
    <property type="match status" value="1"/>
</dbReference>
<name>R7TIU2_CAPTE</name>
<gene>
    <name evidence="2" type="ORF">CAPTEDRAFT_196521</name>
</gene>
<dbReference type="Gene3D" id="3.60.10.10">
    <property type="entry name" value="Endonuclease/exonuclease/phosphatase"/>
    <property type="match status" value="1"/>
</dbReference>
<reference evidence="4" key="1">
    <citation type="submission" date="2012-12" db="EMBL/GenBank/DDBJ databases">
        <authorList>
            <person name="Hellsten U."/>
            <person name="Grimwood J."/>
            <person name="Chapman J.A."/>
            <person name="Shapiro H."/>
            <person name="Aerts A."/>
            <person name="Otillar R.P."/>
            <person name="Terry A.Y."/>
            <person name="Boore J.L."/>
            <person name="Simakov O."/>
            <person name="Marletaz F."/>
            <person name="Cho S.-J."/>
            <person name="Edsinger-Gonzales E."/>
            <person name="Havlak P."/>
            <person name="Kuo D.-H."/>
            <person name="Larsson T."/>
            <person name="Lv J."/>
            <person name="Arendt D."/>
            <person name="Savage R."/>
            <person name="Osoegawa K."/>
            <person name="de Jong P."/>
            <person name="Lindberg D.R."/>
            <person name="Seaver E.C."/>
            <person name="Weisblat D.A."/>
            <person name="Putnam N.H."/>
            <person name="Grigoriev I.V."/>
            <person name="Rokhsar D.S."/>
        </authorList>
    </citation>
    <scope>NUCLEOTIDE SEQUENCE</scope>
    <source>
        <strain evidence="4">I ESC-2004</strain>
    </source>
</reference>
<keyword evidence="4" id="KW-1185">Reference proteome</keyword>
<feature type="non-terminal residue" evidence="2">
    <location>
        <position position="480"/>
    </location>
</feature>
<evidence type="ECO:0000313" key="2">
    <source>
        <dbReference type="EMBL" id="ELT91461.1"/>
    </source>
</evidence>
<dbReference type="PANTHER" id="PTHR33776">
    <property type="entry name" value="ENDO/EXONUCLEASE/PHOSPHATASE DOMAIN-CONTAINING PROTEIN"/>
    <property type="match status" value="1"/>
</dbReference>
<accession>R7TIU2</accession>
<evidence type="ECO:0000259" key="1">
    <source>
        <dbReference type="Pfam" id="PF03372"/>
    </source>
</evidence>
<dbReference type="GO" id="GO:0003824">
    <property type="term" value="F:catalytic activity"/>
    <property type="evidence" value="ECO:0007669"/>
    <property type="project" value="InterPro"/>
</dbReference>
<protein>
    <recommendedName>
        <fullName evidence="1">Endonuclease/exonuclease/phosphatase domain-containing protein</fullName>
    </recommendedName>
</protein>
<sequence>MESEYLDIDQFKAMTVSENVTAHDLSFLHANVRSLRKNFDAFELTLGSLDFPFPIIGMSETWHTDATVGAYELHGYASVHRMRKERRGGGVSLFISQRLCFKERTDLTLATDNVDSLFVEINHAKKPIVVGLIYRPPDGDRQQFIHDLSIALHSMRAEKKSCILMGDFNTDMMANDDQGASNALLDTMYSHAFFPLITKPTRVDDNRGSATLLDNIFSNDIRNKPNVIPGILITDISDHYMVMAMCKGSSGARDETRNFKTRNMEPERMAIFKDIIANTDWTEATQHSDAQDAYSTFLQLLTSAYNEAFPMVTKKIRDRRNQPWLTAGLKASIRRKNKMFCQYKKSPTLYARAHIWAADSATSTTVLHRLQKRVVRVIHKLHPRESTGAYFRLAGIMTISEINRIETAIFAYKWKFSLLPTLFDRFFSLRSDTHSRQTRSAQTFNLIKCRTETRKRSLAFRAAALLNRIYELNVITFSTI</sequence>
<reference evidence="2 4" key="2">
    <citation type="journal article" date="2013" name="Nature">
        <title>Insights into bilaterian evolution from three spiralian genomes.</title>
        <authorList>
            <person name="Simakov O."/>
            <person name="Marletaz F."/>
            <person name="Cho S.J."/>
            <person name="Edsinger-Gonzales E."/>
            <person name="Havlak P."/>
            <person name="Hellsten U."/>
            <person name="Kuo D.H."/>
            <person name="Larsson T."/>
            <person name="Lv J."/>
            <person name="Arendt D."/>
            <person name="Savage R."/>
            <person name="Osoegawa K."/>
            <person name="de Jong P."/>
            <person name="Grimwood J."/>
            <person name="Chapman J.A."/>
            <person name="Shapiro H."/>
            <person name="Aerts A."/>
            <person name="Otillar R.P."/>
            <person name="Terry A.Y."/>
            <person name="Boore J.L."/>
            <person name="Grigoriev I.V."/>
            <person name="Lindberg D.R."/>
            <person name="Seaver E.C."/>
            <person name="Weisblat D.A."/>
            <person name="Putnam N.H."/>
            <person name="Rokhsar D.S."/>
        </authorList>
    </citation>
    <scope>NUCLEOTIDE SEQUENCE</scope>
    <source>
        <strain evidence="2 4">I ESC-2004</strain>
    </source>
</reference>
<dbReference type="SUPFAM" id="SSF56219">
    <property type="entry name" value="DNase I-like"/>
    <property type="match status" value="1"/>
</dbReference>
<dbReference type="InterPro" id="IPR005135">
    <property type="entry name" value="Endo/exonuclease/phosphatase"/>
</dbReference>
<dbReference type="PANTHER" id="PTHR33776:SF4">
    <property type="entry name" value="ENDONUCLEASE_EXONUCLEASE_PHOSPHATASE DOMAIN-CONTAINING PROTEIN"/>
    <property type="match status" value="1"/>
</dbReference>
<dbReference type="EMBL" id="KB310472">
    <property type="protein sequence ID" value="ELT91461.1"/>
    <property type="molecule type" value="Genomic_DNA"/>
</dbReference>
<dbReference type="AlphaFoldDB" id="R7TIU2"/>